<organism evidence="2 3">
    <name type="scientific">Gottfriedia endophytica</name>
    <dbReference type="NCBI Taxonomy" id="2820819"/>
    <lineage>
        <taxon>Bacteria</taxon>
        <taxon>Bacillati</taxon>
        <taxon>Bacillota</taxon>
        <taxon>Bacilli</taxon>
        <taxon>Bacillales</taxon>
        <taxon>Bacillaceae</taxon>
        <taxon>Gottfriedia</taxon>
    </lineage>
</organism>
<proteinExistence type="predicted"/>
<evidence type="ECO:0000313" key="2">
    <source>
        <dbReference type="EMBL" id="MBP0726823.1"/>
    </source>
</evidence>
<evidence type="ECO:0000256" key="1">
    <source>
        <dbReference type="SAM" id="Phobius"/>
    </source>
</evidence>
<sequence length="183" mass="20181">MGLIVGYFSVVSDNLPNLSDGVTVFKFITSYLAVMINSLPVWFILAMFVGYKFADDTRKAVLLGAIYTLIAITFYFLIGYFYEKVPVTISFKEQIIAYATWYGASAVGGILGGLVGFYVKKTPYTLLSLLLGLFLQLVVNGTGSWKDMIGISQNVTFCLMILSIITYLLNVKSKPQIVDLSGE</sequence>
<feature type="transmembrane region" description="Helical" evidence="1">
    <location>
        <begin position="126"/>
        <end position="145"/>
    </location>
</feature>
<dbReference type="Proteomes" id="UP000682134">
    <property type="component" value="Unassembled WGS sequence"/>
</dbReference>
<reference evidence="2" key="1">
    <citation type="submission" date="2021-04" db="EMBL/GenBank/DDBJ databases">
        <title>Genome seq and assembly of Bacillus sp.</title>
        <authorList>
            <person name="Chhetri G."/>
        </authorList>
    </citation>
    <scope>NUCLEOTIDE SEQUENCE</scope>
    <source>
        <strain evidence="2">RG28</strain>
    </source>
</reference>
<dbReference type="AlphaFoldDB" id="A0A940NXG8"/>
<feature type="transmembrane region" description="Helical" evidence="1">
    <location>
        <begin position="61"/>
        <end position="83"/>
    </location>
</feature>
<protein>
    <submittedName>
        <fullName evidence="2">Uncharacterized protein</fullName>
    </submittedName>
</protein>
<gene>
    <name evidence="2" type="ORF">J5Y03_16825</name>
</gene>
<keyword evidence="1" id="KW-0472">Membrane</keyword>
<dbReference type="EMBL" id="JAGIYQ010000015">
    <property type="protein sequence ID" value="MBP0726823.1"/>
    <property type="molecule type" value="Genomic_DNA"/>
</dbReference>
<evidence type="ECO:0000313" key="3">
    <source>
        <dbReference type="Proteomes" id="UP000682134"/>
    </source>
</evidence>
<comment type="caution">
    <text evidence="2">The sequence shown here is derived from an EMBL/GenBank/DDBJ whole genome shotgun (WGS) entry which is preliminary data.</text>
</comment>
<feature type="transmembrane region" description="Helical" evidence="1">
    <location>
        <begin position="28"/>
        <end position="49"/>
    </location>
</feature>
<keyword evidence="3" id="KW-1185">Reference proteome</keyword>
<keyword evidence="1" id="KW-1133">Transmembrane helix</keyword>
<keyword evidence="1" id="KW-0812">Transmembrane</keyword>
<feature type="transmembrane region" description="Helical" evidence="1">
    <location>
        <begin position="151"/>
        <end position="169"/>
    </location>
</feature>
<feature type="transmembrane region" description="Helical" evidence="1">
    <location>
        <begin position="95"/>
        <end position="119"/>
    </location>
</feature>
<name>A0A940NXG8_9BACI</name>
<accession>A0A940NXG8</accession>